<keyword evidence="4" id="KW-1003">Cell membrane</keyword>
<keyword evidence="13 14" id="KW-0472">Membrane</keyword>
<evidence type="ECO:0000256" key="7">
    <source>
        <dbReference type="ARBA" id="ARBA00022692"/>
    </source>
</evidence>
<dbReference type="InterPro" id="IPR050398">
    <property type="entry name" value="HssS/ArlS-like"/>
</dbReference>
<dbReference type="Gene3D" id="3.30.565.10">
    <property type="entry name" value="Histidine kinase-like ATPase, C-terminal domain"/>
    <property type="match status" value="1"/>
</dbReference>
<dbReference type="EC" id="2.7.13.3" evidence="3"/>
<dbReference type="InterPro" id="IPR036097">
    <property type="entry name" value="HisK_dim/P_sf"/>
</dbReference>
<dbReference type="PRINTS" id="PR00344">
    <property type="entry name" value="BCTRLSENSOR"/>
</dbReference>
<accession>A0A0J6D1M7</accession>
<dbReference type="InterPro" id="IPR036890">
    <property type="entry name" value="HATPase_C_sf"/>
</dbReference>
<keyword evidence="18" id="KW-1185">Reference proteome</keyword>
<proteinExistence type="predicted"/>
<dbReference type="Gene3D" id="6.10.340.10">
    <property type="match status" value="1"/>
</dbReference>
<comment type="caution">
    <text evidence="17">The sequence shown here is derived from an EMBL/GenBank/DDBJ whole genome shotgun (WGS) entry which is preliminary data.</text>
</comment>
<comment type="catalytic activity">
    <reaction evidence="1">
        <text>ATP + protein L-histidine = ADP + protein N-phospho-L-histidine.</text>
        <dbReference type="EC" id="2.7.13.3"/>
    </reaction>
</comment>
<evidence type="ECO:0000256" key="3">
    <source>
        <dbReference type="ARBA" id="ARBA00012438"/>
    </source>
</evidence>
<gene>
    <name evidence="17" type="ORF">AB986_08140</name>
</gene>
<feature type="domain" description="HAMP" evidence="16">
    <location>
        <begin position="198"/>
        <end position="251"/>
    </location>
</feature>
<dbReference type="CDD" id="cd00075">
    <property type="entry name" value="HATPase"/>
    <property type="match status" value="1"/>
</dbReference>
<dbReference type="Pfam" id="PF00512">
    <property type="entry name" value="HisKA"/>
    <property type="match status" value="1"/>
</dbReference>
<dbReference type="CDD" id="cd00082">
    <property type="entry name" value="HisKA"/>
    <property type="match status" value="1"/>
</dbReference>
<dbReference type="GO" id="GO:0005524">
    <property type="term" value="F:ATP binding"/>
    <property type="evidence" value="ECO:0007669"/>
    <property type="project" value="UniProtKB-KW"/>
</dbReference>
<dbReference type="Pfam" id="PF00672">
    <property type="entry name" value="HAMP"/>
    <property type="match status" value="1"/>
</dbReference>
<dbReference type="FunFam" id="1.10.287.130:FF:000001">
    <property type="entry name" value="Two-component sensor histidine kinase"/>
    <property type="match status" value="1"/>
</dbReference>
<keyword evidence="11 14" id="KW-1133">Transmembrane helix</keyword>
<keyword evidence="10" id="KW-0067">ATP-binding</keyword>
<organism evidence="17 18">
    <name type="scientific">Guptibacillus hwajinpoensis</name>
    <dbReference type="NCBI Taxonomy" id="208199"/>
    <lineage>
        <taxon>Bacteria</taxon>
        <taxon>Bacillati</taxon>
        <taxon>Bacillota</taxon>
        <taxon>Bacilli</taxon>
        <taxon>Bacillales</taxon>
        <taxon>Guptibacillaceae</taxon>
        <taxon>Guptibacillus</taxon>
    </lineage>
</organism>
<dbReference type="PANTHER" id="PTHR45528">
    <property type="entry name" value="SENSOR HISTIDINE KINASE CPXA"/>
    <property type="match status" value="1"/>
</dbReference>
<evidence type="ECO:0000256" key="14">
    <source>
        <dbReference type="SAM" id="Phobius"/>
    </source>
</evidence>
<reference evidence="17" key="1">
    <citation type="submission" date="2015-06" db="EMBL/GenBank/DDBJ databases">
        <authorList>
            <person name="Liu B."/>
            <person name="Wang J."/>
            <person name="Zhu Y."/>
            <person name="Liu G."/>
            <person name="Chen Q."/>
            <person name="Zheng C."/>
            <person name="Che J."/>
            <person name="Ge C."/>
            <person name="Shi H."/>
            <person name="Pan Z."/>
            <person name="Liu X."/>
        </authorList>
    </citation>
    <scope>NUCLEOTIDE SEQUENCE [LARGE SCALE GENOMIC DNA]</scope>
    <source>
        <strain evidence="17">DSM 16346</strain>
    </source>
</reference>
<dbReference type="AlphaFoldDB" id="A0A0J6D1M7"/>
<name>A0A0J6D1M7_9BACL</name>
<evidence type="ECO:0000256" key="4">
    <source>
        <dbReference type="ARBA" id="ARBA00022475"/>
    </source>
</evidence>
<evidence type="ECO:0000256" key="2">
    <source>
        <dbReference type="ARBA" id="ARBA00004651"/>
    </source>
</evidence>
<sequence length="481" mass="54224">MNSVKRIIAPQSLRYQLLTRMLFILSFILMVIGILQYVIMKDFLYENEAESLRSKLMSIPVEAFLTEELLQEPPNASNPGFLSREEFSLAFIDGEYTNLLGEEGLSVPEISEREREEIQDDLSNRMPRTLLVVEDPDGGRQLLVFRPIPPTDGERGMLQMGVSTEKLQQILWRQLFTFVVLSLIALLGGLIIYLSVIRKTLNPLSTIVDQVKTIGASNLTERVPVDHGQEEIDRLSESFNDMLERLDISFEQEKELKNQMRRFIADASHELRTPLTSIYGYIEVLLRGASQKPEQLAIILSSMHGETKRVIALVEELLLLAKLDRAPEIKVEETDLSTLVRNMIPNLNLLVDERTVHYDLTEGLIARVDADKMKQVILNVFHNAVQHTDPVAGTINVSLVVENERALLSVRDNGSGISKEKVAHVFERFYRADDSRTRQQGGAGLGLAITKSIVDSHGGTIEVESEVGVGSTFRVYLKLDR</sequence>
<dbReference type="PANTHER" id="PTHR45528:SF1">
    <property type="entry name" value="SENSOR HISTIDINE KINASE CPXA"/>
    <property type="match status" value="1"/>
</dbReference>
<feature type="transmembrane region" description="Helical" evidence="14">
    <location>
        <begin position="175"/>
        <end position="196"/>
    </location>
</feature>
<evidence type="ECO:0000256" key="9">
    <source>
        <dbReference type="ARBA" id="ARBA00022777"/>
    </source>
</evidence>
<keyword evidence="8" id="KW-0547">Nucleotide-binding</keyword>
<dbReference type="SUPFAM" id="SSF55874">
    <property type="entry name" value="ATPase domain of HSP90 chaperone/DNA topoisomerase II/histidine kinase"/>
    <property type="match status" value="1"/>
</dbReference>
<dbReference type="InterPro" id="IPR003660">
    <property type="entry name" value="HAMP_dom"/>
</dbReference>
<evidence type="ECO:0000313" key="18">
    <source>
        <dbReference type="Proteomes" id="UP000035996"/>
    </source>
</evidence>
<dbReference type="SUPFAM" id="SSF158472">
    <property type="entry name" value="HAMP domain-like"/>
    <property type="match status" value="1"/>
</dbReference>
<dbReference type="Proteomes" id="UP000035996">
    <property type="component" value="Unassembled WGS sequence"/>
</dbReference>
<dbReference type="PATRIC" id="fig|157733.3.peg.3906"/>
<dbReference type="PROSITE" id="PS50109">
    <property type="entry name" value="HIS_KIN"/>
    <property type="match status" value="1"/>
</dbReference>
<evidence type="ECO:0000256" key="8">
    <source>
        <dbReference type="ARBA" id="ARBA00022741"/>
    </source>
</evidence>
<dbReference type="GO" id="GO:0005886">
    <property type="term" value="C:plasma membrane"/>
    <property type="evidence" value="ECO:0007669"/>
    <property type="project" value="UniProtKB-SubCell"/>
</dbReference>
<keyword evidence="6" id="KW-0808">Transferase</keyword>
<dbReference type="InterPro" id="IPR004358">
    <property type="entry name" value="Sig_transdc_His_kin-like_C"/>
</dbReference>
<dbReference type="CDD" id="cd06225">
    <property type="entry name" value="HAMP"/>
    <property type="match status" value="1"/>
</dbReference>
<protein>
    <recommendedName>
        <fullName evidence="3">histidine kinase</fullName>
        <ecNumber evidence="3">2.7.13.3</ecNumber>
    </recommendedName>
</protein>
<dbReference type="GO" id="GO:0000155">
    <property type="term" value="F:phosphorelay sensor kinase activity"/>
    <property type="evidence" value="ECO:0007669"/>
    <property type="project" value="InterPro"/>
</dbReference>
<dbReference type="OrthoDB" id="335833at2"/>
<evidence type="ECO:0000259" key="16">
    <source>
        <dbReference type="PROSITE" id="PS50885"/>
    </source>
</evidence>
<dbReference type="InterPro" id="IPR003594">
    <property type="entry name" value="HATPase_dom"/>
</dbReference>
<dbReference type="SMART" id="SM00387">
    <property type="entry name" value="HATPase_c"/>
    <property type="match status" value="1"/>
</dbReference>
<dbReference type="SUPFAM" id="SSF47384">
    <property type="entry name" value="Homodimeric domain of signal transducing histidine kinase"/>
    <property type="match status" value="1"/>
</dbReference>
<comment type="subcellular location">
    <subcellularLocation>
        <location evidence="2">Cell membrane</location>
        <topology evidence="2">Multi-pass membrane protein</topology>
    </subcellularLocation>
</comment>
<dbReference type="InterPro" id="IPR003661">
    <property type="entry name" value="HisK_dim/P_dom"/>
</dbReference>
<evidence type="ECO:0000256" key="10">
    <source>
        <dbReference type="ARBA" id="ARBA00022840"/>
    </source>
</evidence>
<dbReference type="RefSeq" id="WP_048310353.1">
    <property type="nucleotide sequence ID" value="NZ_CP119526.1"/>
</dbReference>
<dbReference type="Pfam" id="PF02518">
    <property type="entry name" value="HATPase_c"/>
    <property type="match status" value="1"/>
</dbReference>
<dbReference type="InterPro" id="IPR005467">
    <property type="entry name" value="His_kinase_dom"/>
</dbReference>
<dbReference type="SMART" id="SM00388">
    <property type="entry name" value="HisKA"/>
    <property type="match status" value="1"/>
</dbReference>
<dbReference type="STRING" id="157733.AB986_08140"/>
<evidence type="ECO:0000256" key="6">
    <source>
        <dbReference type="ARBA" id="ARBA00022679"/>
    </source>
</evidence>
<evidence type="ECO:0000256" key="5">
    <source>
        <dbReference type="ARBA" id="ARBA00022553"/>
    </source>
</evidence>
<keyword evidence="9" id="KW-0418">Kinase</keyword>
<keyword evidence="7 14" id="KW-0812">Transmembrane</keyword>
<feature type="domain" description="Histidine kinase" evidence="15">
    <location>
        <begin position="266"/>
        <end position="481"/>
    </location>
</feature>
<evidence type="ECO:0000256" key="11">
    <source>
        <dbReference type="ARBA" id="ARBA00022989"/>
    </source>
</evidence>
<keyword evidence="12" id="KW-0902">Two-component regulatory system</keyword>
<evidence type="ECO:0000313" key="17">
    <source>
        <dbReference type="EMBL" id="KMM39183.1"/>
    </source>
</evidence>
<feature type="transmembrane region" description="Helical" evidence="14">
    <location>
        <begin position="21"/>
        <end position="39"/>
    </location>
</feature>
<dbReference type="EMBL" id="LELK01000001">
    <property type="protein sequence ID" value="KMM39183.1"/>
    <property type="molecule type" value="Genomic_DNA"/>
</dbReference>
<evidence type="ECO:0000256" key="1">
    <source>
        <dbReference type="ARBA" id="ARBA00000085"/>
    </source>
</evidence>
<evidence type="ECO:0000256" key="12">
    <source>
        <dbReference type="ARBA" id="ARBA00023012"/>
    </source>
</evidence>
<dbReference type="SMART" id="SM00304">
    <property type="entry name" value="HAMP"/>
    <property type="match status" value="1"/>
</dbReference>
<keyword evidence="5" id="KW-0597">Phosphoprotein</keyword>
<dbReference type="PROSITE" id="PS50885">
    <property type="entry name" value="HAMP"/>
    <property type="match status" value="1"/>
</dbReference>
<dbReference type="Gene3D" id="1.10.287.130">
    <property type="match status" value="1"/>
</dbReference>
<evidence type="ECO:0000259" key="15">
    <source>
        <dbReference type="PROSITE" id="PS50109"/>
    </source>
</evidence>
<evidence type="ECO:0000256" key="13">
    <source>
        <dbReference type="ARBA" id="ARBA00023136"/>
    </source>
</evidence>
<dbReference type="FunFam" id="3.30.565.10:FF:000006">
    <property type="entry name" value="Sensor histidine kinase WalK"/>
    <property type="match status" value="1"/>
</dbReference>